<evidence type="ECO:0000313" key="8">
    <source>
        <dbReference type="Proteomes" id="UP000182063"/>
    </source>
</evidence>
<keyword evidence="3" id="KW-0285">Flavoprotein</keyword>
<protein>
    <submittedName>
        <fullName evidence="7">FAD-linked oxidase</fullName>
    </submittedName>
</protein>
<dbReference type="Pfam" id="PF01565">
    <property type="entry name" value="FAD_binding_4"/>
    <property type="match status" value="1"/>
</dbReference>
<dbReference type="STRING" id="1921510.BSL82_08675"/>
<dbReference type="Pfam" id="PF02913">
    <property type="entry name" value="FAD-oxidase_C"/>
    <property type="match status" value="1"/>
</dbReference>
<proteinExistence type="inferred from homology"/>
<dbReference type="InterPro" id="IPR016164">
    <property type="entry name" value="FAD-linked_Oxase-like_C"/>
</dbReference>
<evidence type="ECO:0000259" key="6">
    <source>
        <dbReference type="PROSITE" id="PS51387"/>
    </source>
</evidence>
<evidence type="ECO:0000256" key="3">
    <source>
        <dbReference type="ARBA" id="ARBA00022630"/>
    </source>
</evidence>
<dbReference type="SUPFAM" id="SSF55103">
    <property type="entry name" value="FAD-linked oxidases, C-terminal domain"/>
    <property type="match status" value="1"/>
</dbReference>
<dbReference type="KEGG" id="sphj:BSL82_08675"/>
<dbReference type="Gene3D" id="1.10.45.10">
    <property type="entry name" value="Vanillyl-alcohol Oxidase, Chain A, domain 4"/>
    <property type="match status" value="1"/>
</dbReference>
<keyword evidence="4" id="KW-0274">FAD</keyword>
<dbReference type="Proteomes" id="UP000182063">
    <property type="component" value="Chromosome"/>
</dbReference>
<dbReference type="InterPro" id="IPR016171">
    <property type="entry name" value="Vanillyl_alc_oxidase_C-sub2"/>
</dbReference>
<evidence type="ECO:0000313" key="7">
    <source>
        <dbReference type="EMBL" id="API61045.1"/>
    </source>
</evidence>
<feature type="domain" description="FAD-binding PCMH-type" evidence="6">
    <location>
        <begin position="35"/>
        <end position="222"/>
    </location>
</feature>
<dbReference type="PANTHER" id="PTHR43716:SF1">
    <property type="entry name" value="D-2-HYDROXYGLUTARATE DEHYDROGENASE, MITOCHONDRIAL"/>
    <property type="match status" value="1"/>
</dbReference>
<dbReference type="GO" id="GO:0022904">
    <property type="term" value="P:respiratory electron transport chain"/>
    <property type="evidence" value="ECO:0007669"/>
    <property type="project" value="TreeGrafter"/>
</dbReference>
<dbReference type="Gene3D" id="3.30.70.2190">
    <property type="match status" value="1"/>
</dbReference>
<sequence length="465" mass="50498">MVELASGEGVASLRAELSAILGDGGLLERPDFETRSCDPFRHVPILSPFIARPSDAHQLSAVIEAAAAHDFCIVTHGGRTGVAGGAFTRPDSIVVSLERMNRIEEICEVDQLAVVQAGVPIQALHEAAEARGLFYPVDLGAKGSATLGGTISTNAGGNHVVRWGMTRQNLLGVEGVLADGTIVSSLNRLVKNNTGYDLKQLFTGTEGTIGIVTKAVVKLVAMPTTQSVALVAVDGMSKVLSLLNLARAMPTLSAFEVMWRDYYDLMAASNSGRRPLEPGHSYYVLVESMGNDQEADEAAFERFVHQATQQDLVVDGVVASSEKQRRDLWHVREGSEIIVREFGKIVSFDISAELGSIEQVVEEAYAALRQRFPQVRGTTFGHLGDNNIHLGIGIGEETVERTAEIEEIVFDVLARHHGAITAEHGIGTLKRQFLRKYLSEGEMAAMRRMRDAFDPDRRLNPDVML</sequence>
<dbReference type="PROSITE" id="PS51387">
    <property type="entry name" value="FAD_PCMH"/>
    <property type="match status" value="1"/>
</dbReference>
<name>A0A1L3ZZK1_9SPHN</name>
<dbReference type="Gene3D" id="3.30.465.10">
    <property type="match status" value="1"/>
</dbReference>
<dbReference type="OrthoDB" id="9811557at2"/>
<dbReference type="PANTHER" id="PTHR43716">
    <property type="entry name" value="D-2-HYDROXYGLUTARATE DEHYDROGENASE, MITOCHONDRIAL"/>
    <property type="match status" value="1"/>
</dbReference>
<evidence type="ECO:0000256" key="5">
    <source>
        <dbReference type="ARBA" id="ARBA00023002"/>
    </source>
</evidence>
<accession>A0A1L3ZZK1</accession>
<dbReference type="Gene3D" id="3.30.43.10">
    <property type="entry name" value="Uridine Diphospho-n-acetylenolpyruvylglucosamine Reductase, domain 2"/>
    <property type="match status" value="1"/>
</dbReference>
<dbReference type="InterPro" id="IPR016167">
    <property type="entry name" value="FAD-bd_PCMH_sub1"/>
</dbReference>
<dbReference type="InterPro" id="IPR016169">
    <property type="entry name" value="FAD-bd_PCMH_sub2"/>
</dbReference>
<dbReference type="GO" id="GO:0016491">
    <property type="term" value="F:oxidoreductase activity"/>
    <property type="evidence" value="ECO:0007669"/>
    <property type="project" value="UniProtKB-KW"/>
</dbReference>
<dbReference type="Gene3D" id="3.30.70.2740">
    <property type="match status" value="1"/>
</dbReference>
<keyword evidence="5" id="KW-0560">Oxidoreductase</keyword>
<dbReference type="AlphaFoldDB" id="A0A1L3ZZK1"/>
<comment type="similarity">
    <text evidence="2">Belongs to the FAD-binding oxidoreductase/transferase type 4 family.</text>
</comment>
<dbReference type="SUPFAM" id="SSF56176">
    <property type="entry name" value="FAD-binding/transporter-associated domain-like"/>
    <property type="match status" value="1"/>
</dbReference>
<evidence type="ECO:0000256" key="2">
    <source>
        <dbReference type="ARBA" id="ARBA00008000"/>
    </source>
</evidence>
<gene>
    <name evidence="7" type="ORF">BSL82_08675</name>
</gene>
<evidence type="ECO:0000256" key="1">
    <source>
        <dbReference type="ARBA" id="ARBA00001974"/>
    </source>
</evidence>
<dbReference type="InterPro" id="IPR051264">
    <property type="entry name" value="FAD-oxidored/transferase_4"/>
</dbReference>
<evidence type="ECO:0000256" key="4">
    <source>
        <dbReference type="ARBA" id="ARBA00022827"/>
    </source>
</evidence>
<dbReference type="InterPro" id="IPR004113">
    <property type="entry name" value="FAD-bd_oxidored_4_C"/>
</dbReference>
<dbReference type="InterPro" id="IPR006094">
    <property type="entry name" value="Oxid_FAD_bind_N"/>
</dbReference>
<comment type="cofactor">
    <cofactor evidence="1">
        <name>FAD</name>
        <dbReference type="ChEBI" id="CHEBI:57692"/>
    </cofactor>
</comment>
<dbReference type="RefSeq" id="WP_072598695.1">
    <property type="nucleotide sequence ID" value="NZ_CP018221.1"/>
</dbReference>
<dbReference type="InterPro" id="IPR016166">
    <property type="entry name" value="FAD-bd_PCMH"/>
</dbReference>
<organism evidence="7 8">
    <name type="scientific">Tardibacter chloracetimidivorans</name>
    <dbReference type="NCBI Taxonomy" id="1921510"/>
    <lineage>
        <taxon>Bacteria</taxon>
        <taxon>Pseudomonadati</taxon>
        <taxon>Pseudomonadota</taxon>
        <taxon>Alphaproteobacteria</taxon>
        <taxon>Sphingomonadales</taxon>
        <taxon>Sphingomonadaceae</taxon>
        <taxon>Tardibacter</taxon>
    </lineage>
</organism>
<keyword evidence="8" id="KW-1185">Reference proteome</keyword>
<dbReference type="GO" id="GO:0071949">
    <property type="term" value="F:FAD binding"/>
    <property type="evidence" value="ECO:0007669"/>
    <property type="project" value="InterPro"/>
</dbReference>
<dbReference type="InterPro" id="IPR036318">
    <property type="entry name" value="FAD-bd_PCMH-like_sf"/>
</dbReference>
<reference evidence="8" key="1">
    <citation type="submission" date="2016-11" db="EMBL/GenBank/DDBJ databases">
        <title>Complete Genome Sequence of alachlor-degrading Sphingomonas sp. strain JJ-A5.</title>
        <authorList>
            <person name="Lee H."/>
            <person name="Ka J.-O."/>
        </authorList>
    </citation>
    <scope>NUCLEOTIDE SEQUENCE [LARGE SCALE GENOMIC DNA]</scope>
    <source>
        <strain evidence="8">JJ-A5</strain>
    </source>
</reference>
<dbReference type="EMBL" id="CP018221">
    <property type="protein sequence ID" value="API61045.1"/>
    <property type="molecule type" value="Genomic_DNA"/>
</dbReference>